<accession>A0ABD3HNW0</accession>
<dbReference type="AlphaFoldDB" id="A0ABD3HNW0"/>
<comment type="caution">
    <text evidence="1">The sequence shown here is derived from an EMBL/GenBank/DDBJ whole genome shotgun (WGS) entry which is preliminary data.</text>
</comment>
<dbReference type="EMBL" id="JBJQOH010000003">
    <property type="protein sequence ID" value="KAL3692094.1"/>
    <property type="molecule type" value="Genomic_DNA"/>
</dbReference>
<name>A0ABD3HNW0_9MARC</name>
<sequence>MRLFLQQQQAEEKKESHATKALRAVVGSLNRFEGKNVSRFLNTYNMEMELNGVPEDEMIRSFELAVVPQMKDQVKTLMTNTHDPELQEKLEVRLEDNEAKIGLTRMSMV</sequence>
<reference evidence="1 2" key="1">
    <citation type="submission" date="2024-09" db="EMBL/GenBank/DDBJ databases">
        <title>Chromosome-scale assembly of Riccia sorocarpa.</title>
        <authorList>
            <person name="Paukszto L."/>
        </authorList>
    </citation>
    <scope>NUCLEOTIDE SEQUENCE [LARGE SCALE GENOMIC DNA]</scope>
    <source>
        <strain evidence="1">LP-2024</strain>
        <tissue evidence="1">Aerial parts of the thallus</tissue>
    </source>
</reference>
<dbReference type="Proteomes" id="UP001633002">
    <property type="component" value="Unassembled WGS sequence"/>
</dbReference>
<keyword evidence="2" id="KW-1185">Reference proteome</keyword>
<evidence type="ECO:0000313" key="1">
    <source>
        <dbReference type="EMBL" id="KAL3692094.1"/>
    </source>
</evidence>
<protein>
    <submittedName>
        <fullName evidence="1">Uncharacterized protein</fullName>
    </submittedName>
</protein>
<organism evidence="1 2">
    <name type="scientific">Riccia sorocarpa</name>
    <dbReference type="NCBI Taxonomy" id="122646"/>
    <lineage>
        <taxon>Eukaryota</taxon>
        <taxon>Viridiplantae</taxon>
        <taxon>Streptophyta</taxon>
        <taxon>Embryophyta</taxon>
        <taxon>Marchantiophyta</taxon>
        <taxon>Marchantiopsida</taxon>
        <taxon>Marchantiidae</taxon>
        <taxon>Marchantiales</taxon>
        <taxon>Ricciaceae</taxon>
        <taxon>Riccia</taxon>
    </lineage>
</organism>
<gene>
    <name evidence="1" type="ORF">R1sor_005745</name>
</gene>
<evidence type="ECO:0000313" key="2">
    <source>
        <dbReference type="Proteomes" id="UP001633002"/>
    </source>
</evidence>
<proteinExistence type="predicted"/>